<dbReference type="OrthoDB" id="41501at2759"/>
<gene>
    <name evidence="2" type="ORF">SEMRO_1943_G306800.1</name>
</gene>
<reference evidence="2" key="1">
    <citation type="submission" date="2020-06" db="EMBL/GenBank/DDBJ databases">
        <authorList>
            <consortium name="Plant Systems Biology data submission"/>
        </authorList>
    </citation>
    <scope>NUCLEOTIDE SEQUENCE</scope>
    <source>
        <strain evidence="2">D6</strain>
    </source>
</reference>
<comment type="caution">
    <text evidence="2">The sequence shown here is derived from an EMBL/GenBank/DDBJ whole genome shotgun (WGS) entry which is preliminary data.</text>
</comment>
<sequence>MKILSSILLLLATAEAYQTASSRRDVFRSVASAAFVGVIPAAANAIEACPKGSNNCIRTTWTPPAGTSKSDAASQIKTILESYPQEGQEKVDLGGWSFASDSLASSGTASVEYKSGIGNFAKFLNGGKPFVDDLVVEVGDDGTAQVRSSSRVGDSDFKVNQKRLEFFATKLTAAGWTAPAPAY</sequence>
<feature type="chain" id="PRO_5040473553" description="DUF1499 domain-containing protein" evidence="1">
    <location>
        <begin position="17"/>
        <end position="183"/>
    </location>
</feature>
<evidence type="ECO:0008006" key="4">
    <source>
        <dbReference type="Google" id="ProtNLM"/>
    </source>
</evidence>
<feature type="signal peptide" evidence="1">
    <location>
        <begin position="1"/>
        <end position="16"/>
    </location>
</feature>
<proteinExistence type="predicted"/>
<evidence type="ECO:0000313" key="2">
    <source>
        <dbReference type="EMBL" id="CAB9527106.1"/>
    </source>
</evidence>
<keyword evidence="1" id="KW-0732">Signal</keyword>
<dbReference type="AlphaFoldDB" id="A0A9N8ETS0"/>
<dbReference type="Proteomes" id="UP001153069">
    <property type="component" value="Unassembled WGS sequence"/>
</dbReference>
<dbReference type="EMBL" id="CAICTM010001941">
    <property type="protein sequence ID" value="CAB9527106.1"/>
    <property type="molecule type" value="Genomic_DNA"/>
</dbReference>
<evidence type="ECO:0000256" key="1">
    <source>
        <dbReference type="SAM" id="SignalP"/>
    </source>
</evidence>
<evidence type="ECO:0000313" key="3">
    <source>
        <dbReference type="Proteomes" id="UP001153069"/>
    </source>
</evidence>
<keyword evidence="3" id="KW-1185">Reference proteome</keyword>
<accession>A0A9N8ETS0</accession>
<protein>
    <recommendedName>
        <fullName evidence="4">DUF1499 domain-containing protein</fullName>
    </recommendedName>
</protein>
<name>A0A9N8ETS0_9STRA</name>
<dbReference type="InterPro" id="IPR010865">
    <property type="entry name" value="DUF1499"/>
</dbReference>
<organism evidence="2 3">
    <name type="scientific">Seminavis robusta</name>
    <dbReference type="NCBI Taxonomy" id="568900"/>
    <lineage>
        <taxon>Eukaryota</taxon>
        <taxon>Sar</taxon>
        <taxon>Stramenopiles</taxon>
        <taxon>Ochrophyta</taxon>
        <taxon>Bacillariophyta</taxon>
        <taxon>Bacillariophyceae</taxon>
        <taxon>Bacillariophycidae</taxon>
        <taxon>Naviculales</taxon>
        <taxon>Naviculaceae</taxon>
        <taxon>Seminavis</taxon>
    </lineage>
</organism>
<dbReference type="Pfam" id="PF07386">
    <property type="entry name" value="DUF1499"/>
    <property type="match status" value="1"/>
</dbReference>